<gene>
    <name evidence="1" type="ORF">V5799_022114</name>
</gene>
<keyword evidence="2" id="KW-1185">Reference proteome</keyword>
<dbReference type="AlphaFoldDB" id="A0AAQ4FMY8"/>
<accession>A0AAQ4FMY8</accession>
<name>A0AAQ4FMY8_AMBAM</name>
<comment type="caution">
    <text evidence="1">The sequence shown here is derived from an EMBL/GenBank/DDBJ whole genome shotgun (WGS) entry which is preliminary data.</text>
</comment>
<evidence type="ECO:0000313" key="2">
    <source>
        <dbReference type="Proteomes" id="UP001321473"/>
    </source>
</evidence>
<organism evidence="1 2">
    <name type="scientific">Amblyomma americanum</name>
    <name type="common">Lone star tick</name>
    <dbReference type="NCBI Taxonomy" id="6943"/>
    <lineage>
        <taxon>Eukaryota</taxon>
        <taxon>Metazoa</taxon>
        <taxon>Ecdysozoa</taxon>
        <taxon>Arthropoda</taxon>
        <taxon>Chelicerata</taxon>
        <taxon>Arachnida</taxon>
        <taxon>Acari</taxon>
        <taxon>Parasitiformes</taxon>
        <taxon>Ixodida</taxon>
        <taxon>Ixodoidea</taxon>
        <taxon>Ixodidae</taxon>
        <taxon>Amblyomminae</taxon>
        <taxon>Amblyomma</taxon>
    </lineage>
</organism>
<dbReference type="Proteomes" id="UP001321473">
    <property type="component" value="Unassembled WGS sequence"/>
</dbReference>
<evidence type="ECO:0000313" key="1">
    <source>
        <dbReference type="EMBL" id="KAK8788113.1"/>
    </source>
</evidence>
<protein>
    <submittedName>
        <fullName evidence="1">Uncharacterized protein</fullName>
    </submittedName>
</protein>
<proteinExistence type="predicted"/>
<reference evidence="1 2" key="1">
    <citation type="journal article" date="2023" name="Arcadia Sci">
        <title>De novo assembly of a long-read Amblyomma americanum tick genome.</title>
        <authorList>
            <person name="Chou S."/>
            <person name="Poskanzer K.E."/>
            <person name="Rollins M."/>
            <person name="Thuy-Boun P.S."/>
        </authorList>
    </citation>
    <scope>NUCLEOTIDE SEQUENCE [LARGE SCALE GENOMIC DNA]</scope>
    <source>
        <strain evidence="1">F_SG_1</strain>
        <tissue evidence="1">Salivary glands</tissue>
    </source>
</reference>
<dbReference type="EMBL" id="JARKHS020001140">
    <property type="protein sequence ID" value="KAK8788113.1"/>
    <property type="molecule type" value="Genomic_DNA"/>
</dbReference>
<sequence>MMHRLTGRIKNRVEKTRALLFHYAVNRISIISQDTSNAQVVDYVFMALDDPSHYIANKMEKAAVELEVELVALLQVVPDMKERASRISS</sequence>